<dbReference type="Proteomes" id="UP000503540">
    <property type="component" value="Chromosome"/>
</dbReference>
<dbReference type="EMBL" id="CP046172">
    <property type="protein sequence ID" value="QIS10003.1"/>
    <property type="molecule type" value="Genomic_DNA"/>
</dbReference>
<dbReference type="Gene3D" id="2.30.110.10">
    <property type="entry name" value="Electron Transport, Fmn-binding Protein, Chain A"/>
    <property type="match status" value="1"/>
</dbReference>
<dbReference type="InterPro" id="IPR007396">
    <property type="entry name" value="TR_PAI2-type"/>
</dbReference>
<dbReference type="PANTHER" id="PTHR35802:SF1">
    <property type="entry name" value="PROTEASE SYNTHASE AND SPORULATION PROTEIN PAI 2"/>
    <property type="match status" value="1"/>
</dbReference>
<gene>
    <name evidence="1" type="ORF">F5544_10525</name>
</gene>
<evidence type="ECO:0000313" key="1">
    <source>
        <dbReference type="EMBL" id="QIS10003.1"/>
    </source>
</evidence>
<dbReference type="RefSeq" id="WP_167473037.1">
    <property type="nucleotide sequence ID" value="NZ_CP046172.1"/>
</dbReference>
<reference evidence="1 2" key="1">
    <citation type="journal article" date="2019" name="ACS Chem. Biol.">
        <title>Identification and Mobilization of a Cryptic Antibiotic Biosynthesis Gene Locus from a Human-Pathogenic Nocardia Isolate.</title>
        <authorList>
            <person name="Herisse M."/>
            <person name="Ishida K."/>
            <person name="Porter J.L."/>
            <person name="Howden B."/>
            <person name="Hertweck C."/>
            <person name="Stinear T.P."/>
            <person name="Pidot S.J."/>
        </authorList>
    </citation>
    <scope>NUCLEOTIDE SEQUENCE [LARGE SCALE GENOMIC DNA]</scope>
    <source>
        <strain evidence="1 2">AUSMDU00012717</strain>
    </source>
</reference>
<dbReference type="KEGG" id="nah:F5544_10525"/>
<dbReference type="SUPFAM" id="SSF50475">
    <property type="entry name" value="FMN-binding split barrel"/>
    <property type="match status" value="1"/>
</dbReference>
<name>A0A6G9YAD3_9NOCA</name>
<dbReference type="InterPro" id="IPR012349">
    <property type="entry name" value="Split_barrel_FMN-bd"/>
</dbReference>
<dbReference type="PANTHER" id="PTHR35802">
    <property type="entry name" value="PROTEASE SYNTHASE AND SPORULATION PROTEIN PAI 2"/>
    <property type="match status" value="1"/>
</dbReference>
<protein>
    <submittedName>
        <fullName evidence="1">FMN-binding negative transcriptional regulator</fullName>
    </submittedName>
</protein>
<dbReference type="PIRSF" id="PIRSF010372">
    <property type="entry name" value="PaiB"/>
    <property type="match status" value="1"/>
</dbReference>
<dbReference type="Pfam" id="PF04299">
    <property type="entry name" value="FMN_bind_2"/>
    <property type="match status" value="1"/>
</dbReference>
<organism evidence="1 2">
    <name type="scientific">Nocardia arthritidis</name>
    <dbReference type="NCBI Taxonomy" id="228602"/>
    <lineage>
        <taxon>Bacteria</taxon>
        <taxon>Bacillati</taxon>
        <taxon>Actinomycetota</taxon>
        <taxon>Actinomycetes</taxon>
        <taxon>Mycobacteriales</taxon>
        <taxon>Nocardiaceae</taxon>
        <taxon>Nocardia</taxon>
    </lineage>
</organism>
<keyword evidence="2" id="KW-1185">Reference proteome</keyword>
<dbReference type="AlphaFoldDB" id="A0A6G9YAD3"/>
<proteinExistence type="predicted"/>
<accession>A0A6G9YAD3</accession>
<evidence type="ECO:0000313" key="2">
    <source>
        <dbReference type="Proteomes" id="UP000503540"/>
    </source>
</evidence>
<sequence>MFVPDLYRAPDDSWTAELIRRNPLALLTSNGGADGPYATHVPIIPDPEGAMAIGAGATLLGHMNRANPHWAALRTGDPVLAVFTGPHAYVTPTIYDITPAAPTWNFTAVHVRGTVTKMPDPEATLAVVRATVRAFEREFGSGWDMSASQGYFRQLLPGVGAYRIAVTAVESMFKLSQEQRPEVRERVRCAFAERECSRHRETARMMAELPESGR</sequence>